<evidence type="ECO:0000256" key="1">
    <source>
        <dbReference type="SAM" id="Phobius"/>
    </source>
</evidence>
<comment type="caution">
    <text evidence="3">The sequence shown here is derived from an EMBL/GenBank/DDBJ whole genome shotgun (WGS) entry which is preliminary data.</text>
</comment>
<reference evidence="3" key="1">
    <citation type="submission" date="2020-08" db="EMBL/GenBank/DDBJ databases">
        <title>Multicomponent nature underlies the extraordinary mechanical properties of spider dragline silk.</title>
        <authorList>
            <person name="Kono N."/>
            <person name="Nakamura H."/>
            <person name="Mori M."/>
            <person name="Yoshida Y."/>
            <person name="Ohtoshi R."/>
            <person name="Malay A.D."/>
            <person name="Moran D.A.P."/>
            <person name="Tomita M."/>
            <person name="Numata K."/>
            <person name="Arakawa K."/>
        </authorList>
    </citation>
    <scope>NUCLEOTIDE SEQUENCE</scope>
</reference>
<feature type="chain" id="PRO_5036494467" evidence="2">
    <location>
        <begin position="32"/>
        <end position="634"/>
    </location>
</feature>
<dbReference type="AlphaFoldDB" id="A0A8X6SHA2"/>
<organism evidence="3 4">
    <name type="scientific">Trichonephila clavipes</name>
    <name type="common">Golden silk orbweaver</name>
    <name type="synonym">Nephila clavipes</name>
    <dbReference type="NCBI Taxonomy" id="2585209"/>
    <lineage>
        <taxon>Eukaryota</taxon>
        <taxon>Metazoa</taxon>
        <taxon>Ecdysozoa</taxon>
        <taxon>Arthropoda</taxon>
        <taxon>Chelicerata</taxon>
        <taxon>Arachnida</taxon>
        <taxon>Araneae</taxon>
        <taxon>Araneomorphae</taxon>
        <taxon>Entelegynae</taxon>
        <taxon>Araneoidea</taxon>
        <taxon>Nephilidae</taxon>
        <taxon>Trichonephila</taxon>
    </lineage>
</organism>
<keyword evidence="1" id="KW-0472">Membrane</keyword>
<dbReference type="EMBL" id="BMAU01021310">
    <property type="protein sequence ID" value="GFY12166.1"/>
    <property type="molecule type" value="Genomic_DNA"/>
</dbReference>
<dbReference type="PANTHER" id="PTHR47326">
    <property type="entry name" value="TRANSPOSABLE ELEMENT TC3 TRANSPOSASE-LIKE PROTEIN"/>
    <property type="match status" value="1"/>
</dbReference>
<dbReference type="InterPro" id="IPR036397">
    <property type="entry name" value="RNaseH_sf"/>
</dbReference>
<keyword evidence="4" id="KW-1185">Reference proteome</keyword>
<keyword evidence="2" id="KW-0732">Signal</keyword>
<sequence>MISNLIWRIIVLEKLFLYATFIPLSLKHGCGSPVVKVSDYGRHVTSSSPLPIKTRRVWQRCTLNLSRAEMSSRWWGVVVRREVPAQVSSTLLDHGLKLRGPCQGIYSLFGLAIHQNDHQARRRFVEWAQNEIAVVPDFHKRILFSDEAHFWLNGYVNKQNCRIWSEANPQVYVETPLHPEKLTGALYGLVESFFKNDEGHNVTVDGDRYRAMITNFFIPELNNHDVQELWFQQDGATCHTARATIDLLKDTFGDRLISRFGPVNWPPRSCDLTPLDYFLWGYVKSLVYADKPQTLDHLEDNIRRVIAGIRPQMLEKVIENWTSRLDYIRASHGSPMPEIILKCVWSQEEECDTASMRRCRREGLETLEARKNNDPCKTIRKNFDCLLWQTSMCLDKDEQDDNREPIIKMWRYLQSFCESEGNWYTKSCFQREDVKRCEGLLPARGYSTDTTSCRAFSSFRDCASSVVLVDCSSTDQQLFGTYLMEKGQQRAWNCPRNSRSPNSALLAAQGERMPYGSRCSEDARSDLEECRSQFYTDQRDARNRNDSDMKHHKTCCALVRYEDCVGRTLRSWCGGDGGRTEARNLVADMKDRFPYHSCEDHTEAECSSAQVLLIFSGLPLIALLIPLLAKLIMS</sequence>
<dbReference type="PANTHER" id="PTHR47326:SF1">
    <property type="entry name" value="HTH PSQ-TYPE DOMAIN-CONTAINING PROTEIN"/>
    <property type="match status" value="1"/>
</dbReference>
<feature type="signal peptide" evidence="2">
    <location>
        <begin position="1"/>
        <end position="31"/>
    </location>
</feature>
<accession>A0A8X6SHA2</accession>
<feature type="transmembrane region" description="Helical" evidence="1">
    <location>
        <begin position="611"/>
        <end position="633"/>
    </location>
</feature>
<gene>
    <name evidence="3" type="primary">AVEN_223981_1</name>
    <name evidence="3" type="ORF">TNCV_3097201</name>
</gene>
<name>A0A8X6SHA2_TRICX</name>
<dbReference type="GO" id="GO:0003676">
    <property type="term" value="F:nucleic acid binding"/>
    <property type="evidence" value="ECO:0007669"/>
    <property type="project" value="InterPro"/>
</dbReference>
<dbReference type="Proteomes" id="UP000887159">
    <property type="component" value="Unassembled WGS sequence"/>
</dbReference>
<evidence type="ECO:0000313" key="3">
    <source>
        <dbReference type="EMBL" id="GFY12166.1"/>
    </source>
</evidence>
<evidence type="ECO:0000313" key="4">
    <source>
        <dbReference type="Proteomes" id="UP000887159"/>
    </source>
</evidence>
<dbReference type="Gene3D" id="3.30.420.10">
    <property type="entry name" value="Ribonuclease H-like superfamily/Ribonuclease H"/>
    <property type="match status" value="1"/>
</dbReference>
<proteinExistence type="predicted"/>
<keyword evidence="1" id="KW-0812">Transmembrane</keyword>
<protein>
    <submittedName>
        <fullName evidence="3">Uncharacterized protein</fullName>
    </submittedName>
</protein>
<keyword evidence="1" id="KW-1133">Transmembrane helix</keyword>
<evidence type="ECO:0000256" key="2">
    <source>
        <dbReference type="SAM" id="SignalP"/>
    </source>
</evidence>